<dbReference type="PANTHER" id="PTHR19372:SF7">
    <property type="entry name" value="SULFITE OXIDASE, MITOCHONDRIAL"/>
    <property type="match status" value="1"/>
</dbReference>
<dbReference type="AlphaFoldDB" id="A0A852W6I4"/>
<dbReference type="Proteomes" id="UP000549695">
    <property type="component" value="Unassembled WGS sequence"/>
</dbReference>
<keyword evidence="1" id="KW-0472">Membrane</keyword>
<protein>
    <submittedName>
        <fullName evidence="3">DMSO/TMAO reductase YedYZ molybdopterin-dependent catalytic subunit</fullName>
    </submittedName>
</protein>
<keyword evidence="4" id="KW-1185">Reference proteome</keyword>
<dbReference type="Pfam" id="PF00174">
    <property type="entry name" value="Oxidored_molyb"/>
    <property type="match status" value="1"/>
</dbReference>
<feature type="transmembrane region" description="Helical" evidence="1">
    <location>
        <begin position="75"/>
        <end position="96"/>
    </location>
</feature>
<dbReference type="InterPro" id="IPR000572">
    <property type="entry name" value="OxRdtase_Mopterin-bd_dom"/>
</dbReference>
<sequence length="513" mass="52886">MTATPIRPAVSLTRPRAVVTGLLGVGSALAVGDLVAGLVAPASSPFLTVGDQFVRLTPEWLKQFAIATFGTADKLALLTGMALVITGMAVAAGLLARRRPAPGVAVVVAMGVTALVTTVLAPAFRPVDLLAPAVALLVGPTVFHAVHAAFTRAARDGLGAAAPLSRRRALSLAGGVAVVSLGATVAGRLLAAAPSTSGPAALALPPAPPVPALPPDATLPGAPAWLTPTADFYRIDTALQVPRVDTASWTLRVHGMVERELTLSLDQLRARPVVEVPITMVCVSNPVGGALTSNARFTGVRLADLLAEAGIGPGAQQLLSTSVDGFTTGTPVDVVTDGRDALLAFGMNGEALPVEHGFPVRMVVPGLYGYVSGCKWITDIEVTTWDAATPYWAERGWAREGPVKTQSRIDTPVAGASVPAGRVVVAGTSWAPHVGITRVEVAVDGGTWVPARLGADLGADTWRMWRTEIELGPGEHTLRVRATDRTGTVQTEREQVSIPDGATGRHTVPVTAV</sequence>
<dbReference type="CDD" id="cd02110">
    <property type="entry name" value="SO_family_Moco_dimer"/>
    <property type="match status" value="1"/>
</dbReference>
<name>A0A852W6I4_PSEA5</name>
<accession>A0A852W6I4</accession>
<dbReference type="GO" id="GO:0020037">
    <property type="term" value="F:heme binding"/>
    <property type="evidence" value="ECO:0007669"/>
    <property type="project" value="TreeGrafter"/>
</dbReference>
<dbReference type="RefSeq" id="WP_312888908.1">
    <property type="nucleotide sequence ID" value="NZ_BAAAJZ010000007.1"/>
</dbReference>
<dbReference type="SUPFAM" id="SSF81296">
    <property type="entry name" value="E set domains"/>
    <property type="match status" value="1"/>
</dbReference>
<feature type="transmembrane region" description="Helical" evidence="1">
    <location>
        <begin position="130"/>
        <end position="150"/>
    </location>
</feature>
<dbReference type="InterPro" id="IPR036374">
    <property type="entry name" value="OxRdtase_Mopterin-bd_sf"/>
</dbReference>
<evidence type="ECO:0000256" key="1">
    <source>
        <dbReference type="SAM" id="Phobius"/>
    </source>
</evidence>
<evidence type="ECO:0000259" key="2">
    <source>
        <dbReference type="Pfam" id="PF00174"/>
    </source>
</evidence>
<dbReference type="SUPFAM" id="SSF56524">
    <property type="entry name" value="Oxidoreductase molybdopterin-binding domain"/>
    <property type="match status" value="1"/>
</dbReference>
<comment type="caution">
    <text evidence="3">The sequence shown here is derived from an EMBL/GenBank/DDBJ whole genome shotgun (WGS) entry which is preliminary data.</text>
</comment>
<feature type="transmembrane region" description="Helical" evidence="1">
    <location>
        <begin position="103"/>
        <end position="124"/>
    </location>
</feature>
<dbReference type="GO" id="GO:0006790">
    <property type="term" value="P:sulfur compound metabolic process"/>
    <property type="evidence" value="ECO:0007669"/>
    <property type="project" value="TreeGrafter"/>
</dbReference>
<feature type="transmembrane region" description="Helical" evidence="1">
    <location>
        <begin position="170"/>
        <end position="191"/>
    </location>
</feature>
<dbReference type="GO" id="GO:0043546">
    <property type="term" value="F:molybdopterin cofactor binding"/>
    <property type="evidence" value="ECO:0007669"/>
    <property type="project" value="TreeGrafter"/>
</dbReference>
<dbReference type="PANTHER" id="PTHR19372">
    <property type="entry name" value="SULFITE REDUCTASE"/>
    <property type="match status" value="1"/>
</dbReference>
<dbReference type="EMBL" id="JACCCZ010000001">
    <property type="protein sequence ID" value="NYG04499.1"/>
    <property type="molecule type" value="Genomic_DNA"/>
</dbReference>
<proteinExistence type="predicted"/>
<dbReference type="InterPro" id="IPR014756">
    <property type="entry name" value="Ig_E-set"/>
</dbReference>
<dbReference type="GeneID" id="98054451"/>
<keyword evidence="1" id="KW-1133">Transmembrane helix</keyword>
<feature type="domain" description="Oxidoreductase molybdopterin-binding" evidence="2">
    <location>
        <begin position="239"/>
        <end position="388"/>
    </location>
</feature>
<reference evidence="3 4" key="1">
    <citation type="submission" date="2020-07" db="EMBL/GenBank/DDBJ databases">
        <title>Sequencing the genomes of 1000 actinobacteria strains.</title>
        <authorList>
            <person name="Klenk H.-P."/>
        </authorList>
    </citation>
    <scope>NUCLEOTIDE SEQUENCE [LARGE SCALE GENOMIC DNA]</scope>
    <source>
        <strain evidence="3 4">DSM 44749</strain>
    </source>
</reference>
<organism evidence="3 4">
    <name type="scientific">Pseudonocardia alni</name>
    <name type="common">Amycolata alni</name>
    <dbReference type="NCBI Taxonomy" id="33907"/>
    <lineage>
        <taxon>Bacteria</taxon>
        <taxon>Bacillati</taxon>
        <taxon>Actinomycetota</taxon>
        <taxon>Actinomycetes</taxon>
        <taxon>Pseudonocardiales</taxon>
        <taxon>Pseudonocardiaceae</taxon>
        <taxon>Pseudonocardia</taxon>
    </lineage>
</organism>
<dbReference type="Gene3D" id="2.60.40.650">
    <property type="match status" value="1"/>
</dbReference>
<feature type="transmembrane region" description="Helical" evidence="1">
    <location>
        <begin position="17"/>
        <end position="40"/>
    </location>
</feature>
<dbReference type="GO" id="GO:0008482">
    <property type="term" value="F:sulfite oxidase activity"/>
    <property type="evidence" value="ECO:0007669"/>
    <property type="project" value="TreeGrafter"/>
</dbReference>
<evidence type="ECO:0000313" key="4">
    <source>
        <dbReference type="Proteomes" id="UP000549695"/>
    </source>
</evidence>
<gene>
    <name evidence="3" type="ORF">HDA37_004784</name>
</gene>
<evidence type="ECO:0000313" key="3">
    <source>
        <dbReference type="EMBL" id="NYG04499.1"/>
    </source>
</evidence>
<keyword evidence="1" id="KW-0812">Transmembrane</keyword>
<dbReference type="Gene3D" id="3.90.420.10">
    <property type="entry name" value="Oxidoreductase, molybdopterin-binding domain"/>
    <property type="match status" value="1"/>
</dbReference>